<sequence length="299" mass="34424">MDFLTLAFAYTACFTVICYVLLCGGSSFHRGGVISWIRRKILYGYLLVEGACINCLPTFITRGTSRIVDFVFYTRNHFLQAFYLFLVIGGSLVYSLHILPYFDKMNSFAYSTYCLIIINISFFVICCYAEPGVVTPSNMAASIQRYKYDGYYYIRKECPTCELDKPARSKHCSLCKACINRFDHHCSWVNNCIGANNYGFFIGFIFTAAALCIYVTFLVMIVFVYISITQRLLEGQYVDSEGNEYSITIRHVVQFLLVNFPAIFTLFMVVLIFGIFLTLFTIFHFYLLLTNQTTNELFK</sequence>
<keyword evidence="4 7" id="KW-1133">Transmembrane helix</keyword>
<keyword evidence="3 7" id="KW-0812">Transmembrane</keyword>
<keyword evidence="5 7" id="KW-0472">Membrane</keyword>
<evidence type="ECO:0000256" key="1">
    <source>
        <dbReference type="ARBA" id="ARBA00004141"/>
    </source>
</evidence>
<dbReference type="InterPro" id="IPR001594">
    <property type="entry name" value="Palmitoyltrfase_DHHC"/>
</dbReference>
<keyword evidence="6 7" id="KW-0012">Acyltransferase</keyword>
<dbReference type="GO" id="GO:0005794">
    <property type="term" value="C:Golgi apparatus"/>
    <property type="evidence" value="ECO:0000318"/>
    <property type="project" value="GO_Central"/>
</dbReference>
<dbReference type="AlphaFoldDB" id="A7T1Q5"/>
<dbReference type="GO" id="GO:0006612">
    <property type="term" value="P:protein targeting to membrane"/>
    <property type="evidence" value="ECO:0000318"/>
    <property type="project" value="GO_Central"/>
</dbReference>
<dbReference type="PANTHER" id="PTHR22883">
    <property type="entry name" value="ZINC FINGER DHHC DOMAIN CONTAINING PROTEIN"/>
    <property type="match status" value="1"/>
</dbReference>
<evidence type="ECO:0000256" key="3">
    <source>
        <dbReference type="ARBA" id="ARBA00022692"/>
    </source>
</evidence>
<evidence type="ECO:0000256" key="4">
    <source>
        <dbReference type="ARBA" id="ARBA00022989"/>
    </source>
</evidence>
<dbReference type="GO" id="GO:0019706">
    <property type="term" value="F:protein-cysteine S-palmitoyltransferase activity"/>
    <property type="evidence" value="ECO:0000318"/>
    <property type="project" value="GO_Central"/>
</dbReference>
<comment type="catalytic activity">
    <reaction evidence="7">
        <text>L-cysteinyl-[protein] + hexadecanoyl-CoA = S-hexadecanoyl-L-cysteinyl-[protein] + CoA</text>
        <dbReference type="Rhea" id="RHEA:36683"/>
        <dbReference type="Rhea" id="RHEA-COMP:10131"/>
        <dbReference type="Rhea" id="RHEA-COMP:11032"/>
        <dbReference type="ChEBI" id="CHEBI:29950"/>
        <dbReference type="ChEBI" id="CHEBI:57287"/>
        <dbReference type="ChEBI" id="CHEBI:57379"/>
        <dbReference type="ChEBI" id="CHEBI:74151"/>
        <dbReference type="EC" id="2.3.1.225"/>
    </reaction>
</comment>
<dbReference type="Pfam" id="PF01529">
    <property type="entry name" value="DHHC"/>
    <property type="match status" value="1"/>
</dbReference>
<accession>A7T1Q5</accession>
<gene>
    <name evidence="9" type="ORF">NEMVEDRAFT_v1g195499</name>
</gene>
<evidence type="ECO:0000256" key="6">
    <source>
        <dbReference type="ARBA" id="ARBA00023315"/>
    </source>
</evidence>
<comment type="domain">
    <text evidence="7">The DHHC domain is required for palmitoyltransferase activity.</text>
</comment>
<evidence type="ECO:0000256" key="7">
    <source>
        <dbReference type="RuleBase" id="RU079119"/>
    </source>
</evidence>
<dbReference type="Proteomes" id="UP000001593">
    <property type="component" value="Unassembled WGS sequence"/>
</dbReference>
<dbReference type="EMBL" id="DS470147">
    <property type="protein sequence ID" value="EDO30109.1"/>
    <property type="molecule type" value="Genomic_DNA"/>
</dbReference>
<evidence type="ECO:0000313" key="10">
    <source>
        <dbReference type="Proteomes" id="UP000001593"/>
    </source>
</evidence>
<comment type="similarity">
    <text evidence="7">Belongs to the DHHC palmitoyltransferase family.</text>
</comment>
<dbReference type="STRING" id="45351.A7T1Q5"/>
<dbReference type="PROSITE" id="PS50216">
    <property type="entry name" value="DHHC"/>
    <property type="match status" value="1"/>
</dbReference>
<comment type="subcellular location">
    <subcellularLocation>
        <location evidence="1">Membrane</location>
        <topology evidence="1">Multi-pass membrane protein</topology>
    </subcellularLocation>
</comment>
<proteinExistence type="inferred from homology"/>
<evidence type="ECO:0000259" key="8">
    <source>
        <dbReference type="Pfam" id="PF01529"/>
    </source>
</evidence>
<reference evidence="9 10" key="1">
    <citation type="journal article" date="2007" name="Science">
        <title>Sea anemone genome reveals ancestral eumetazoan gene repertoire and genomic organization.</title>
        <authorList>
            <person name="Putnam N.H."/>
            <person name="Srivastava M."/>
            <person name="Hellsten U."/>
            <person name="Dirks B."/>
            <person name="Chapman J."/>
            <person name="Salamov A."/>
            <person name="Terry A."/>
            <person name="Shapiro H."/>
            <person name="Lindquist E."/>
            <person name="Kapitonov V.V."/>
            <person name="Jurka J."/>
            <person name="Genikhovich G."/>
            <person name="Grigoriev I.V."/>
            <person name="Lucas S.M."/>
            <person name="Steele R.E."/>
            <person name="Finnerty J.R."/>
            <person name="Technau U."/>
            <person name="Martindale M.Q."/>
            <person name="Rokhsar D.S."/>
        </authorList>
    </citation>
    <scope>NUCLEOTIDE SEQUENCE [LARGE SCALE GENOMIC DNA]</scope>
    <source>
        <strain evidence="10">CH2 X CH6</strain>
    </source>
</reference>
<feature type="transmembrane region" description="Helical" evidence="7">
    <location>
        <begin position="262"/>
        <end position="289"/>
    </location>
</feature>
<feature type="transmembrane region" description="Helical" evidence="7">
    <location>
        <begin position="81"/>
        <end position="102"/>
    </location>
</feature>
<feature type="transmembrane region" description="Helical" evidence="7">
    <location>
        <begin position="41"/>
        <end position="60"/>
    </location>
</feature>
<protein>
    <recommendedName>
        <fullName evidence="7">Palmitoyltransferase</fullName>
        <ecNumber evidence="7">2.3.1.225</ecNumber>
    </recommendedName>
</protein>
<dbReference type="PANTHER" id="PTHR22883:SF483">
    <property type="entry name" value="PALMITOYLTRANSFERASE"/>
    <property type="match status" value="1"/>
</dbReference>
<dbReference type="InParanoid" id="A7T1Q5"/>
<dbReference type="InterPro" id="IPR039859">
    <property type="entry name" value="PFA4/ZDH16/20/ERF2-like"/>
</dbReference>
<keyword evidence="10" id="KW-1185">Reference proteome</keyword>
<evidence type="ECO:0000256" key="5">
    <source>
        <dbReference type="ARBA" id="ARBA00023136"/>
    </source>
</evidence>
<feature type="transmembrane region" description="Helical" evidence="7">
    <location>
        <begin position="7"/>
        <end position="29"/>
    </location>
</feature>
<feature type="non-terminal residue" evidence="9">
    <location>
        <position position="299"/>
    </location>
</feature>
<dbReference type="OrthoDB" id="331948at2759"/>
<dbReference type="KEGG" id="nve:5500830"/>
<evidence type="ECO:0000256" key="2">
    <source>
        <dbReference type="ARBA" id="ARBA00022679"/>
    </source>
</evidence>
<feature type="transmembrane region" description="Helical" evidence="7">
    <location>
        <begin position="200"/>
        <end position="228"/>
    </location>
</feature>
<dbReference type="GO" id="GO:0005783">
    <property type="term" value="C:endoplasmic reticulum"/>
    <property type="evidence" value="ECO:0000318"/>
    <property type="project" value="GO_Central"/>
</dbReference>
<name>A7T1Q5_NEMVE</name>
<dbReference type="GO" id="GO:0016020">
    <property type="term" value="C:membrane"/>
    <property type="evidence" value="ECO:0007669"/>
    <property type="project" value="UniProtKB-SubCell"/>
</dbReference>
<dbReference type="HOGENOM" id="CLU_042181_4_0_1"/>
<keyword evidence="2 7" id="KW-0808">Transferase</keyword>
<dbReference type="PhylomeDB" id="A7T1Q5"/>
<organism evidence="9 10">
    <name type="scientific">Nematostella vectensis</name>
    <name type="common">Starlet sea anemone</name>
    <dbReference type="NCBI Taxonomy" id="45351"/>
    <lineage>
        <taxon>Eukaryota</taxon>
        <taxon>Metazoa</taxon>
        <taxon>Cnidaria</taxon>
        <taxon>Anthozoa</taxon>
        <taxon>Hexacorallia</taxon>
        <taxon>Actiniaria</taxon>
        <taxon>Edwardsiidae</taxon>
        <taxon>Nematostella</taxon>
    </lineage>
</organism>
<dbReference type="eggNOG" id="KOG1312">
    <property type="taxonomic scope" value="Eukaryota"/>
</dbReference>
<evidence type="ECO:0000313" key="9">
    <source>
        <dbReference type="EMBL" id="EDO30109.1"/>
    </source>
</evidence>
<dbReference type="OMA" id="PARSKWC"/>
<feature type="transmembrane region" description="Helical" evidence="7">
    <location>
        <begin position="108"/>
        <end position="129"/>
    </location>
</feature>
<feature type="domain" description="Palmitoyltransferase DHHC" evidence="8">
    <location>
        <begin position="155"/>
        <end position="298"/>
    </location>
</feature>
<dbReference type="EC" id="2.3.1.225" evidence="7"/>